<evidence type="ECO:0000256" key="3">
    <source>
        <dbReference type="ARBA" id="ARBA00022475"/>
    </source>
</evidence>
<dbReference type="GO" id="GO:0005886">
    <property type="term" value="C:plasma membrane"/>
    <property type="evidence" value="ECO:0007669"/>
    <property type="project" value="UniProtKB-SubCell"/>
</dbReference>
<keyword evidence="3" id="KW-1003">Cell membrane</keyword>
<feature type="transmembrane region" description="Helical" evidence="9">
    <location>
        <begin position="21"/>
        <end position="52"/>
    </location>
</feature>
<keyword evidence="13" id="KW-1185">Reference proteome</keyword>
<evidence type="ECO:0000256" key="5">
    <source>
        <dbReference type="ARBA" id="ARBA00022741"/>
    </source>
</evidence>
<dbReference type="PATRIC" id="fig|582515.4.peg.2995"/>
<dbReference type="Proteomes" id="UP000016960">
    <property type="component" value="Unassembled WGS sequence"/>
</dbReference>
<feature type="transmembrane region" description="Helical" evidence="9">
    <location>
        <begin position="151"/>
        <end position="171"/>
    </location>
</feature>
<dbReference type="Gene3D" id="3.40.50.300">
    <property type="entry name" value="P-loop containing nucleotide triphosphate hydrolases"/>
    <property type="match status" value="1"/>
</dbReference>
<dbReference type="PROSITE" id="PS50929">
    <property type="entry name" value="ABC_TM1F"/>
    <property type="match status" value="1"/>
</dbReference>
<dbReference type="OrthoDB" id="9762790at2"/>
<comment type="subcellular location">
    <subcellularLocation>
        <location evidence="1">Cell membrane</location>
        <topology evidence="1">Multi-pass membrane protein</topology>
    </subcellularLocation>
</comment>
<evidence type="ECO:0000256" key="2">
    <source>
        <dbReference type="ARBA" id="ARBA00022448"/>
    </source>
</evidence>
<organism evidence="12 13">
    <name type="scientific">Rubidibacter lacunae KORDI 51-2</name>
    <dbReference type="NCBI Taxonomy" id="582515"/>
    <lineage>
        <taxon>Bacteria</taxon>
        <taxon>Bacillati</taxon>
        <taxon>Cyanobacteriota</taxon>
        <taxon>Cyanophyceae</taxon>
        <taxon>Oscillatoriophycideae</taxon>
        <taxon>Chroococcales</taxon>
        <taxon>Aphanothecaceae</taxon>
        <taxon>Rubidibacter</taxon>
    </lineage>
</organism>
<protein>
    <submittedName>
        <fullName evidence="12">ABC-type multidrug transport system, ATPase and permease component</fullName>
    </submittedName>
</protein>
<feature type="transmembrane region" description="Helical" evidence="9">
    <location>
        <begin position="263"/>
        <end position="285"/>
    </location>
</feature>
<dbReference type="PANTHER" id="PTHR24221">
    <property type="entry name" value="ATP-BINDING CASSETTE SUB-FAMILY B"/>
    <property type="match status" value="1"/>
</dbReference>
<gene>
    <name evidence="12" type="ORF">KR51_00026660</name>
</gene>
<evidence type="ECO:0000256" key="7">
    <source>
        <dbReference type="ARBA" id="ARBA00022989"/>
    </source>
</evidence>
<dbReference type="GO" id="GO:0140359">
    <property type="term" value="F:ABC-type transporter activity"/>
    <property type="evidence" value="ECO:0007669"/>
    <property type="project" value="InterPro"/>
</dbReference>
<keyword evidence="8 9" id="KW-0472">Membrane</keyword>
<evidence type="ECO:0000256" key="8">
    <source>
        <dbReference type="ARBA" id="ARBA00023136"/>
    </source>
</evidence>
<dbReference type="FunFam" id="3.40.50.300:FF:000221">
    <property type="entry name" value="Multidrug ABC transporter ATP-binding protein"/>
    <property type="match status" value="1"/>
</dbReference>
<evidence type="ECO:0000313" key="12">
    <source>
        <dbReference type="EMBL" id="ERN40681.1"/>
    </source>
</evidence>
<dbReference type="EMBL" id="ASSJ01000070">
    <property type="protein sequence ID" value="ERN40681.1"/>
    <property type="molecule type" value="Genomic_DNA"/>
</dbReference>
<dbReference type="Gene3D" id="1.20.1560.10">
    <property type="entry name" value="ABC transporter type 1, transmembrane domain"/>
    <property type="match status" value="1"/>
</dbReference>
<dbReference type="STRING" id="582515.KR51_00026660"/>
<keyword evidence="6" id="KW-0067">ATP-binding</keyword>
<keyword evidence="4 9" id="KW-0812">Transmembrane</keyword>
<accession>U5DGG3</accession>
<dbReference type="PROSITE" id="PS00211">
    <property type="entry name" value="ABC_TRANSPORTER_1"/>
    <property type="match status" value="1"/>
</dbReference>
<dbReference type="eggNOG" id="COG1132">
    <property type="taxonomic scope" value="Bacteria"/>
</dbReference>
<dbReference type="Pfam" id="PF00005">
    <property type="entry name" value="ABC_tran"/>
    <property type="match status" value="1"/>
</dbReference>
<proteinExistence type="predicted"/>
<feature type="transmembrane region" description="Helical" evidence="9">
    <location>
        <begin position="177"/>
        <end position="195"/>
    </location>
</feature>
<reference evidence="12 13" key="1">
    <citation type="submission" date="2013-05" db="EMBL/GenBank/DDBJ databases">
        <title>Draft genome sequence of Rubidibacter lacunae KORDI 51-2.</title>
        <authorList>
            <person name="Choi D.H."/>
            <person name="Noh J.H."/>
            <person name="Kwon K.-K."/>
            <person name="Lee J.-H."/>
            <person name="Ryu J.-Y."/>
        </authorList>
    </citation>
    <scope>NUCLEOTIDE SEQUENCE [LARGE SCALE GENOMIC DNA]</scope>
    <source>
        <strain evidence="12 13">KORDI 51-2</strain>
    </source>
</reference>
<dbReference type="InterPro" id="IPR017871">
    <property type="entry name" value="ABC_transporter-like_CS"/>
</dbReference>
<dbReference type="PROSITE" id="PS50893">
    <property type="entry name" value="ABC_TRANSPORTER_2"/>
    <property type="match status" value="1"/>
</dbReference>
<dbReference type="InterPro" id="IPR039421">
    <property type="entry name" value="Type_1_exporter"/>
</dbReference>
<dbReference type="InParanoid" id="U5DGG3"/>
<evidence type="ECO:0000259" key="10">
    <source>
        <dbReference type="PROSITE" id="PS50893"/>
    </source>
</evidence>
<dbReference type="SUPFAM" id="SSF52540">
    <property type="entry name" value="P-loop containing nucleoside triphosphate hydrolases"/>
    <property type="match status" value="1"/>
</dbReference>
<dbReference type="InterPro" id="IPR003439">
    <property type="entry name" value="ABC_transporter-like_ATP-bd"/>
</dbReference>
<comment type="caution">
    <text evidence="12">The sequence shown here is derived from an EMBL/GenBank/DDBJ whole genome shotgun (WGS) entry which is preliminary data.</text>
</comment>
<dbReference type="PANTHER" id="PTHR24221:SF646">
    <property type="entry name" value="HAEMOLYSIN SECRETION ATP-BINDING PROTEIN"/>
    <property type="match status" value="1"/>
</dbReference>
<dbReference type="GO" id="GO:0034040">
    <property type="term" value="F:ATPase-coupled lipid transmembrane transporter activity"/>
    <property type="evidence" value="ECO:0007669"/>
    <property type="project" value="TreeGrafter"/>
</dbReference>
<dbReference type="InterPro" id="IPR011527">
    <property type="entry name" value="ABC1_TM_dom"/>
</dbReference>
<dbReference type="GO" id="GO:0016887">
    <property type="term" value="F:ATP hydrolysis activity"/>
    <property type="evidence" value="ECO:0007669"/>
    <property type="project" value="InterPro"/>
</dbReference>
<evidence type="ECO:0000256" key="4">
    <source>
        <dbReference type="ARBA" id="ARBA00022692"/>
    </source>
</evidence>
<evidence type="ECO:0000259" key="11">
    <source>
        <dbReference type="PROSITE" id="PS50929"/>
    </source>
</evidence>
<evidence type="ECO:0000313" key="13">
    <source>
        <dbReference type="Proteomes" id="UP000016960"/>
    </source>
</evidence>
<dbReference type="SUPFAM" id="SSF90123">
    <property type="entry name" value="ABC transporter transmembrane region"/>
    <property type="match status" value="1"/>
</dbReference>
<keyword evidence="2" id="KW-0813">Transport</keyword>
<dbReference type="RefSeq" id="WP_022608086.1">
    <property type="nucleotide sequence ID" value="NZ_ASSJ01000070.1"/>
</dbReference>
<keyword evidence="7 9" id="KW-1133">Transmembrane helix</keyword>
<evidence type="ECO:0000256" key="9">
    <source>
        <dbReference type="SAM" id="Phobius"/>
    </source>
</evidence>
<dbReference type="AlphaFoldDB" id="U5DGG3"/>
<evidence type="ECO:0000256" key="1">
    <source>
        <dbReference type="ARBA" id="ARBA00004651"/>
    </source>
</evidence>
<dbReference type="InterPro" id="IPR036640">
    <property type="entry name" value="ABC1_TM_sf"/>
</dbReference>
<evidence type="ECO:0000256" key="6">
    <source>
        <dbReference type="ARBA" id="ARBA00022840"/>
    </source>
</evidence>
<feature type="transmembrane region" description="Helical" evidence="9">
    <location>
        <begin position="72"/>
        <end position="92"/>
    </location>
</feature>
<feature type="domain" description="ABC transporter" evidence="10">
    <location>
        <begin position="359"/>
        <end position="598"/>
    </location>
</feature>
<keyword evidence="5" id="KW-0547">Nucleotide-binding</keyword>
<dbReference type="InterPro" id="IPR003593">
    <property type="entry name" value="AAA+_ATPase"/>
</dbReference>
<dbReference type="GO" id="GO:0005524">
    <property type="term" value="F:ATP binding"/>
    <property type="evidence" value="ECO:0007669"/>
    <property type="project" value="UniProtKB-KW"/>
</dbReference>
<dbReference type="InterPro" id="IPR027417">
    <property type="entry name" value="P-loop_NTPase"/>
</dbReference>
<dbReference type="SMART" id="SM00382">
    <property type="entry name" value="AAA"/>
    <property type="match status" value="1"/>
</dbReference>
<name>U5DGG3_9CHRO</name>
<sequence length="605" mass="69288">MKLKFFFIKTYNYVRDVSRSLTLLWNAAFCESLFLAVLSILQGIFPAISISISKLVVDEVVLNLTTDVQPKLSIIIILVTSWIGVLMLSLLLNPWTKALQGNLNDKLTAHLSLLLMEKVNSFPDLSCFEDSRFYDELQILQKQLNYQPFNLLNSIVVGGRSCITLLTMLILLLPLGYWIPIILTIAIFPQILVSMQYETQIWSAFFDKGYQSRRMSYITSVLFSDTFAKEIRLFNLGNFFVSQYLTAFQVLHRSIRRLRIRQALWVSGLALLSTIGNGAAFYWIVRKAFRGQISPGSILLFLEALTNLRWSLEEFFGMWLNLHETMLYMQQLFSFLDSEPNMRLSFPGELVKKPLRSGIDFRNVSFFYPDNRLALLNITFTILPGETIAIVGENGAGKTTLIKLLLRMYDPVRGEILVDDINIKELNLDDWRRQVSGVFQDFGRYYLTLSENIALGDPRVAENHEELRIAIRKIGIHPLVERLPEKEHTPLGKQFGGTELSGGEWQKLAIARAIVRRNAQILILDEPTAALDPRSEYETYQHFTELARGKTTILVTHRLASVKLADRILVMKKGHLVEVGTHEELIDRDGEYASLWNMQANQYKA</sequence>
<feature type="domain" description="ABC transmembrane type-1" evidence="11">
    <location>
        <begin position="33"/>
        <end position="324"/>
    </location>
</feature>